<feature type="active site" description="Nucleophile" evidence="1">
    <location>
        <position position="327"/>
    </location>
</feature>
<feature type="region of interest" description="Disordered" evidence="3">
    <location>
        <begin position="37"/>
        <end position="69"/>
    </location>
</feature>
<feature type="compositionally biased region" description="Pro residues" evidence="3">
    <location>
        <begin position="41"/>
        <end position="62"/>
    </location>
</feature>
<dbReference type="PANTHER" id="PTHR11686:SF9">
    <property type="entry name" value="RE13973P"/>
    <property type="match status" value="1"/>
</dbReference>
<evidence type="ECO:0000256" key="3">
    <source>
        <dbReference type="SAM" id="MobiDB-lite"/>
    </source>
</evidence>
<gene>
    <name evidence="5" type="ORF">OS493_001840</name>
</gene>
<dbReference type="OrthoDB" id="1081007at2759"/>
<dbReference type="Pfam" id="PF01019">
    <property type="entry name" value="G_glu_transpept"/>
    <property type="match status" value="2"/>
</dbReference>
<protein>
    <recommendedName>
        <fullName evidence="7">Gamma-glutamyltranspeptidase 1</fullName>
    </recommendedName>
</protein>
<accession>A0A9W9Z4L2</accession>
<keyword evidence="4" id="KW-0472">Membrane</keyword>
<dbReference type="Proteomes" id="UP001163046">
    <property type="component" value="Unassembled WGS sequence"/>
</dbReference>
<evidence type="ECO:0000256" key="1">
    <source>
        <dbReference type="PIRSR" id="PIRSR600101-1"/>
    </source>
</evidence>
<feature type="binding site" evidence="2">
    <location>
        <begin position="345"/>
        <end position="347"/>
    </location>
    <ligand>
        <name>L-glutamate</name>
        <dbReference type="ChEBI" id="CHEBI:29985"/>
    </ligand>
</feature>
<evidence type="ECO:0008006" key="7">
    <source>
        <dbReference type="Google" id="ProtNLM"/>
    </source>
</evidence>
<dbReference type="GO" id="GO:0006751">
    <property type="term" value="P:glutathione catabolic process"/>
    <property type="evidence" value="ECO:0007669"/>
    <property type="project" value="InterPro"/>
</dbReference>
<keyword evidence="4" id="KW-1133">Transmembrane helix</keyword>
<reference evidence="5" key="1">
    <citation type="submission" date="2023-01" db="EMBL/GenBank/DDBJ databases">
        <title>Genome assembly of the deep-sea coral Lophelia pertusa.</title>
        <authorList>
            <person name="Herrera S."/>
            <person name="Cordes E."/>
        </authorList>
    </citation>
    <scope>NUCLEOTIDE SEQUENCE</scope>
    <source>
        <strain evidence="5">USNM1676648</strain>
        <tissue evidence="5">Polyp</tissue>
    </source>
</reference>
<evidence type="ECO:0000313" key="6">
    <source>
        <dbReference type="Proteomes" id="UP001163046"/>
    </source>
</evidence>
<dbReference type="PRINTS" id="PR01210">
    <property type="entry name" value="GGTRANSPTASE"/>
</dbReference>
<dbReference type="GO" id="GO:0036374">
    <property type="term" value="F:glutathione hydrolase activity"/>
    <property type="evidence" value="ECO:0007669"/>
    <property type="project" value="InterPro"/>
</dbReference>
<keyword evidence="6" id="KW-1185">Reference proteome</keyword>
<feature type="binding site" evidence="2">
    <location>
        <position position="138"/>
    </location>
    <ligand>
        <name>L-glutamate</name>
        <dbReference type="ChEBI" id="CHEBI:29985"/>
    </ligand>
</feature>
<comment type="caution">
    <text evidence="5">The sequence shown here is derived from an EMBL/GenBank/DDBJ whole genome shotgun (WGS) entry which is preliminary data.</text>
</comment>
<dbReference type="GO" id="GO:0005886">
    <property type="term" value="C:plasma membrane"/>
    <property type="evidence" value="ECO:0007669"/>
    <property type="project" value="TreeGrafter"/>
</dbReference>
<name>A0A9W9Z4L2_9CNID</name>
<proteinExistence type="predicted"/>
<dbReference type="AlphaFoldDB" id="A0A9W9Z4L2"/>
<dbReference type="Gene3D" id="1.10.246.130">
    <property type="match status" value="1"/>
</dbReference>
<sequence length="349" mass="38329">MEISNKRRLIIAVVVVTVILLAIIIALVIVFTRKKQSKPQPTKPAPTPTPTPKPILPPPTGPPGADGPYKHAVVASDAGPCSEIGRDILKKNGTAMDSAIAALFCIGVYNMHSAGVGGGGFIVVYKKSTRFVEVIDFREEAPGKANRTMYVGGAMSSRQGATAAGVPGEVKGFYEAWKKELLFNDDGELKKRGELLRMPKFAKTLERIRDDPDDFYNGELAKDIVQDIQDGGGIFTLDDLKNYQVKFRRPMNGTVGNYSWIVEAFKFAYAYRALLGDQDFANVTEIVKNMTSPEFAESLRQTIWDNRTFSDYRHYGDFYHNASHEGTSHLSVIAENGDAVSATTTINLL</sequence>
<dbReference type="InterPro" id="IPR000101">
    <property type="entry name" value="GGT_peptidase"/>
</dbReference>
<evidence type="ECO:0000256" key="2">
    <source>
        <dbReference type="PIRSR" id="PIRSR600101-2"/>
    </source>
</evidence>
<dbReference type="InterPro" id="IPR043138">
    <property type="entry name" value="GGT_lsub"/>
</dbReference>
<dbReference type="InterPro" id="IPR029055">
    <property type="entry name" value="Ntn_hydrolases_N"/>
</dbReference>
<feature type="transmembrane region" description="Helical" evidence="4">
    <location>
        <begin position="9"/>
        <end position="31"/>
    </location>
</feature>
<dbReference type="SUPFAM" id="SSF56235">
    <property type="entry name" value="N-terminal nucleophile aminohydrolases (Ntn hydrolases)"/>
    <property type="match status" value="1"/>
</dbReference>
<evidence type="ECO:0000313" key="5">
    <source>
        <dbReference type="EMBL" id="KAJ7375106.1"/>
    </source>
</evidence>
<dbReference type="EMBL" id="MU826826">
    <property type="protein sequence ID" value="KAJ7375106.1"/>
    <property type="molecule type" value="Genomic_DNA"/>
</dbReference>
<organism evidence="5 6">
    <name type="scientific">Desmophyllum pertusum</name>
    <dbReference type="NCBI Taxonomy" id="174260"/>
    <lineage>
        <taxon>Eukaryota</taxon>
        <taxon>Metazoa</taxon>
        <taxon>Cnidaria</taxon>
        <taxon>Anthozoa</taxon>
        <taxon>Hexacorallia</taxon>
        <taxon>Scleractinia</taxon>
        <taxon>Caryophylliina</taxon>
        <taxon>Caryophylliidae</taxon>
        <taxon>Desmophyllum</taxon>
    </lineage>
</organism>
<dbReference type="PANTHER" id="PTHR11686">
    <property type="entry name" value="GAMMA GLUTAMYL TRANSPEPTIDASE"/>
    <property type="match status" value="1"/>
</dbReference>
<keyword evidence="4" id="KW-0812">Transmembrane</keyword>
<evidence type="ECO:0000256" key="4">
    <source>
        <dbReference type="SAM" id="Phobius"/>
    </source>
</evidence>